<gene>
    <name evidence="2" type="ORF">STAFG_6340</name>
</gene>
<dbReference type="AlphaFoldDB" id="S4MAZ0"/>
<feature type="compositionally biased region" description="Basic and acidic residues" evidence="1">
    <location>
        <begin position="26"/>
        <end position="39"/>
    </location>
</feature>
<protein>
    <submittedName>
        <fullName evidence="2">Uncharacterized protein</fullName>
    </submittedName>
</protein>
<organism evidence="2 3">
    <name type="scientific">Streptomyces afghaniensis 772</name>
    <dbReference type="NCBI Taxonomy" id="1283301"/>
    <lineage>
        <taxon>Bacteria</taxon>
        <taxon>Bacillati</taxon>
        <taxon>Actinomycetota</taxon>
        <taxon>Actinomycetes</taxon>
        <taxon>Kitasatosporales</taxon>
        <taxon>Streptomycetaceae</taxon>
        <taxon>Streptomyces</taxon>
    </lineage>
</organism>
<evidence type="ECO:0000313" key="2">
    <source>
        <dbReference type="EMBL" id="EPJ36588.1"/>
    </source>
</evidence>
<feature type="region of interest" description="Disordered" evidence="1">
    <location>
        <begin position="12"/>
        <end position="39"/>
    </location>
</feature>
<keyword evidence="3" id="KW-1185">Reference proteome</keyword>
<evidence type="ECO:0000256" key="1">
    <source>
        <dbReference type="SAM" id="MobiDB-lite"/>
    </source>
</evidence>
<dbReference type="HOGENOM" id="CLU_3317404_0_0_11"/>
<sequence>MNWRLIIEALDSPRPAGNAPVGEDTPDGRTVDEAIGRPA</sequence>
<reference evidence="2 3" key="1">
    <citation type="submission" date="2013-02" db="EMBL/GenBank/DDBJ databases">
        <title>Draft Genome Sequence of Streptomyces afghaniensis, Which Produces Compounds of the Julimycin B-Complex.</title>
        <authorList>
            <person name="Gruening B.A."/>
            <person name="Praeg A."/>
            <person name="Erxleben A."/>
            <person name="Guenther S."/>
            <person name="Fiedler H.-P."/>
            <person name="Goodfellow M."/>
            <person name="Mueller M."/>
        </authorList>
    </citation>
    <scope>NUCLEOTIDE SEQUENCE [LARGE SCALE GENOMIC DNA]</scope>
    <source>
        <strain evidence="2 3">772</strain>
    </source>
</reference>
<dbReference type="EMBL" id="AOPY01001554">
    <property type="protein sequence ID" value="EPJ36588.1"/>
    <property type="molecule type" value="Genomic_DNA"/>
</dbReference>
<accession>S4MAZ0</accession>
<evidence type="ECO:0000313" key="3">
    <source>
        <dbReference type="Proteomes" id="UP000015001"/>
    </source>
</evidence>
<proteinExistence type="predicted"/>
<comment type="caution">
    <text evidence="2">The sequence shown here is derived from an EMBL/GenBank/DDBJ whole genome shotgun (WGS) entry which is preliminary data.</text>
</comment>
<dbReference type="Proteomes" id="UP000015001">
    <property type="component" value="Unassembled WGS sequence"/>
</dbReference>
<name>S4MAZ0_9ACTN</name>